<dbReference type="EMBL" id="CAKMRJ010005523">
    <property type="protein sequence ID" value="CAH1446507.1"/>
    <property type="molecule type" value="Genomic_DNA"/>
</dbReference>
<dbReference type="Proteomes" id="UP001157418">
    <property type="component" value="Unassembled WGS sequence"/>
</dbReference>
<protein>
    <submittedName>
        <fullName evidence="1">Uncharacterized protein</fullName>
    </submittedName>
</protein>
<sequence length="92" mass="10832">MVTGFCHHTTTLLCGCVCPYSNTIWVVYVDTYDDTTKEIEQIKNYKPLEDGSDVVDPYMIVMNKDHDGYRRPYGRDITNRLIKRWVVVMHRT</sequence>
<organism evidence="1 2">
    <name type="scientific">Lactuca virosa</name>
    <dbReference type="NCBI Taxonomy" id="75947"/>
    <lineage>
        <taxon>Eukaryota</taxon>
        <taxon>Viridiplantae</taxon>
        <taxon>Streptophyta</taxon>
        <taxon>Embryophyta</taxon>
        <taxon>Tracheophyta</taxon>
        <taxon>Spermatophyta</taxon>
        <taxon>Magnoliopsida</taxon>
        <taxon>eudicotyledons</taxon>
        <taxon>Gunneridae</taxon>
        <taxon>Pentapetalae</taxon>
        <taxon>asterids</taxon>
        <taxon>campanulids</taxon>
        <taxon>Asterales</taxon>
        <taxon>Asteraceae</taxon>
        <taxon>Cichorioideae</taxon>
        <taxon>Cichorieae</taxon>
        <taxon>Lactucinae</taxon>
        <taxon>Lactuca</taxon>
    </lineage>
</organism>
<dbReference type="AlphaFoldDB" id="A0AAU9P985"/>
<accession>A0AAU9P985</accession>
<evidence type="ECO:0000313" key="1">
    <source>
        <dbReference type="EMBL" id="CAH1446507.1"/>
    </source>
</evidence>
<comment type="caution">
    <text evidence="1">The sequence shown here is derived from an EMBL/GenBank/DDBJ whole genome shotgun (WGS) entry which is preliminary data.</text>
</comment>
<reference evidence="1 2" key="1">
    <citation type="submission" date="2022-01" db="EMBL/GenBank/DDBJ databases">
        <authorList>
            <person name="Xiong W."/>
            <person name="Schranz E."/>
        </authorList>
    </citation>
    <scope>NUCLEOTIDE SEQUENCE [LARGE SCALE GENOMIC DNA]</scope>
</reference>
<gene>
    <name evidence="1" type="ORF">LVIROSA_LOCUS32196</name>
</gene>
<evidence type="ECO:0000313" key="2">
    <source>
        <dbReference type="Proteomes" id="UP001157418"/>
    </source>
</evidence>
<keyword evidence="2" id="KW-1185">Reference proteome</keyword>
<name>A0AAU9P985_9ASTR</name>
<proteinExistence type="predicted"/>